<evidence type="ECO:0000256" key="5">
    <source>
        <dbReference type="ARBA" id="ARBA00022925"/>
    </source>
</evidence>
<dbReference type="PROSITE" id="PS00237">
    <property type="entry name" value="G_PROTEIN_RECEP_F1_1"/>
    <property type="match status" value="1"/>
</dbReference>
<keyword evidence="15 18" id="KW-0807">Transducer</keyword>
<feature type="domain" description="G-protein coupled receptors family 1 profile" evidence="22">
    <location>
        <begin position="1720"/>
        <end position="1982"/>
    </location>
</feature>
<sequence length="2062" mass="230111">FAVLGTYKNQRPDLGCHFSFYSRQHSSGSFSSPNFPFEYPEKLHCQYVFYARPRERVRIEFSDFSTETLSESCPDGESDFVHAEECDRPGLPALARLCGDPSIRGRRFRLERQTTCLRLVFVSNSRYSAMGFFANYFFEKYSSDLNVYNHFLMNVESTDHVAEFFKGNSAVSILVGKDNCLVHYLLQLAVFQVVADHHLQHLRTESAIDKLFEIDFTVLICIEDVNDSLHQRVLLKFRHLETVYANWPSGGRKRELQVTLEQASFSNQANQRRRPTATHSSEIDRVSTSSSDDDEEATLDEAGAPQGTEDLDQRIARQEKLLRLRTLQRQTAEIEAELENKPGQQSRKLQSPLPIDRPLLPMSRSWDFQTWAFKASTALLPGRRERESLQLLSNHILAPNKPKQQPSGFGGPIDPEGRELCARLLRLLRGAPAPVLHFKKLDRGRRGAQLAAQLPRRKPKSNPRCPPAGPVPSPSSPSLSHPTSPQPPGKAELTDDPDREFLLNGIRNGFQLTCPDPSERASTMSEIQNYLSVNSYRQLVEQQVREEILNGRYVQVSDKPEVISALGAIPKGNNKIRLIHDCSNPPGLSLNSRFSSDYRIKFETVSHFTAKLQPGWFMAKVDLANAYRSVGISPHDFRLTGLKWKFSDQRSDSYICDTRLPFGAAASVEVFHRLSQAVKRMMQRRGFNDIGSYLDDFAIAASSKDDCQLALDTLLNLLRKLGFSINWSKVVAPCTRLVYLGVLIDTVSGLLELPKDKLDATKSQLQSALSRKRITKRQLQSLCGRINWVCQVVRIGRCFLRPLLLELSDLKQQRHKLRVHNDLREILSCWAIESDASNWGGCGIIRGPDITSWLIMDWHRDSTEIEPLHINFKESLAPVLTALHFQQQLQPGSQLVIYSDSTAAVGAINKGSSPNRVVNSALQQLMLLAAHRDLSVQAFHVPGTFQIFADSGSRADDISELTNFLLRLFGSVHVDLSNLREHTLSPATCEFLALQIARLNANFSKRYRELCHLAFAETTARSYRCQIDSWKRFCKQMRIDSTRPSLQQVAHYIIALSDRLSSHASVGAYINAADLHCKLKTGRGLPRDPRIDLLLRGVQRKLAKPPARKAPITPGDLLKLRGTLRLQQPQDAAFWAAVLVGFWGLLRRANLCCSKPFPPAGEAVTCGDLQVSPDLAILHIRRSKTNQFRQRVHRVVLPRLRHAAQHPLCPVAALLHHLRINQPDRAAAAHLFAYRSSGGLTPLTGTRFCRLFQHVVHRAGLADRSLSPHSLRRGGASLAFRAGVPLPVVKALGDWRSSAVEVYLGLEKGFDLQLAAVRKLLLSSACTASEIGKPQARKNGVKLSDTWTDSSFKYASILDWSLPSAKCVSASSVRYVRFNALNGSQPKPGPEASTYADQFRLAPRSLTGLERAVRTSEPGLSAARLARETQETTRHRQRQLPACHFLPGQHGNESTSVVLSGPQGVAVVGGHGGDGQTQRAQPAVSWKVAQSRLSRIRVAPVPGVTAAQQAASAGNEAQNLAPVQAGHQCGLPAGLLSQELFMSEVNRPTFAVLAGGNDNGGIGVRPVTRRAIAKSDCGQQQQLLRVRQFVPRMCAVAERATPRLSYKTTNPGWQAIKLLLIRYKSVERSFRQQAGSSAHSLQEAEQPISDCFISMALVEMTPSTMSWSNATTTETRYWAWDPEFEALIHPFWRQFPPVPELHHYLVGFYISVVGIIGDVGNMLVLFIFVTTKALRTPPNIFLVNLAISDLSFSVIMGFPLLTISSFNGRWAWGRLACELYGFFGGVLGFVSIHTLALISMDRYFVIAQPFEALKRLTYTRAIVMVFFAWLLALLWAIPPFFGYGYFVPEGFQTSCTFDYLSQDKGNLIFNGLMYSCGFVLPLSIIFFCYYKIVRAVRSHELELIKMATKMGGHSMKSADQKSDLKTAKIALITISLYLLSWTPYATVAFLSLIGKRDHLNQYTSELPVLAAKTSAIYNPIIYSLSHPKFRAVLEKKFPWLLCCCPPKAKEREATSSAGSKFSRRDTEKDSGFPSQRAPEDGAAAPPAITEGNENKGYETDRV</sequence>
<dbReference type="CDD" id="cd15337">
    <property type="entry name" value="7tmA_Opsin_Gq_invertebrates"/>
    <property type="match status" value="1"/>
</dbReference>
<evidence type="ECO:0000256" key="11">
    <source>
        <dbReference type="ARBA" id="ARBA00023139"/>
    </source>
</evidence>
<evidence type="ECO:0000259" key="22">
    <source>
        <dbReference type="PROSITE" id="PS50262"/>
    </source>
</evidence>
<dbReference type="InterPro" id="IPR043128">
    <property type="entry name" value="Rev_trsase/Diguanyl_cyclase"/>
</dbReference>
<feature type="transmembrane region" description="Helical" evidence="20">
    <location>
        <begin position="1741"/>
        <end position="1760"/>
    </location>
</feature>
<accession>A0A1I8I7K6</accession>
<evidence type="ECO:0000256" key="19">
    <source>
        <dbReference type="SAM" id="MobiDB-lite"/>
    </source>
</evidence>
<feature type="transmembrane region" description="Helical" evidence="20">
    <location>
        <begin position="1929"/>
        <end position="1953"/>
    </location>
</feature>
<dbReference type="InterPro" id="IPR050125">
    <property type="entry name" value="GPCR_opsins"/>
</dbReference>
<dbReference type="SUPFAM" id="SSF49854">
    <property type="entry name" value="Spermadhesin, CUB domain"/>
    <property type="match status" value="1"/>
</dbReference>
<dbReference type="CDD" id="cd00041">
    <property type="entry name" value="CUB"/>
    <property type="match status" value="1"/>
</dbReference>
<dbReference type="Pfam" id="PF00431">
    <property type="entry name" value="CUB"/>
    <property type="match status" value="1"/>
</dbReference>
<dbReference type="InterPro" id="IPR000276">
    <property type="entry name" value="GPCR_Rhodpsn"/>
</dbReference>
<dbReference type="SMART" id="SM01381">
    <property type="entry name" value="7TM_GPCR_Srsx"/>
    <property type="match status" value="1"/>
</dbReference>
<evidence type="ECO:0000256" key="2">
    <source>
        <dbReference type="ARBA" id="ARBA00022543"/>
    </source>
</evidence>
<evidence type="ECO:0000256" key="13">
    <source>
        <dbReference type="ARBA" id="ARBA00023170"/>
    </source>
</evidence>
<protein>
    <submittedName>
        <fullName evidence="26">CUB domain-containing protein</fullName>
    </submittedName>
</protein>
<dbReference type="PROSITE" id="PS50262">
    <property type="entry name" value="G_PROTEIN_RECEP_F1_2"/>
    <property type="match status" value="1"/>
</dbReference>
<dbReference type="InterPro" id="IPR017452">
    <property type="entry name" value="GPCR_Rhodpsn_7TM"/>
</dbReference>
<dbReference type="GO" id="GO:0007602">
    <property type="term" value="P:phototransduction"/>
    <property type="evidence" value="ECO:0007669"/>
    <property type="project" value="UniProtKB-KW"/>
</dbReference>
<evidence type="ECO:0000256" key="17">
    <source>
        <dbReference type="PROSITE-ProRule" id="PRU00059"/>
    </source>
</evidence>
<feature type="transmembrane region" description="Helical" evidence="20">
    <location>
        <begin position="1780"/>
        <end position="1800"/>
    </location>
</feature>
<evidence type="ECO:0000256" key="7">
    <source>
        <dbReference type="ARBA" id="ARBA00022991"/>
    </source>
</evidence>
<feature type="domain" description="CUB" evidence="21">
    <location>
        <begin position="16"/>
        <end position="139"/>
    </location>
</feature>
<evidence type="ECO:0000256" key="6">
    <source>
        <dbReference type="ARBA" id="ARBA00022989"/>
    </source>
</evidence>
<keyword evidence="10 20" id="KW-0472">Membrane</keyword>
<reference evidence="26" key="1">
    <citation type="submission" date="2016-11" db="UniProtKB">
        <authorList>
            <consortium name="WormBaseParasite"/>
        </authorList>
    </citation>
    <scope>IDENTIFICATION</scope>
</reference>
<feature type="transmembrane region" description="Helical" evidence="20">
    <location>
        <begin position="1704"/>
        <end position="1729"/>
    </location>
</feature>
<feature type="domain" description="Reverse transcriptase" evidence="23">
    <location>
        <begin position="550"/>
        <end position="744"/>
    </location>
</feature>
<dbReference type="GO" id="GO:0003677">
    <property type="term" value="F:DNA binding"/>
    <property type="evidence" value="ECO:0007669"/>
    <property type="project" value="UniProtKB-KW"/>
</dbReference>
<keyword evidence="25" id="KW-1185">Reference proteome</keyword>
<dbReference type="PROSITE" id="PS50878">
    <property type="entry name" value="RT_POL"/>
    <property type="match status" value="1"/>
</dbReference>
<dbReference type="InterPro" id="IPR011010">
    <property type="entry name" value="DNA_brk_join_enz"/>
</dbReference>
<dbReference type="WBParaSite" id="maker-uti_cns_0010530-snap-gene-0.4-mRNA-1">
    <property type="protein sequence ID" value="maker-uti_cns_0010530-snap-gene-0.4-mRNA-1"/>
    <property type="gene ID" value="maker-uti_cns_0010530-snap-gene-0.4"/>
</dbReference>
<keyword evidence="9" id="KW-0238">DNA-binding</keyword>
<feature type="region of interest" description="Disordered" evidence="19">
    <location>
        <begin position="2010"/>
        <end position="2062"/>
    </location>
</feature>
<keyword evidence="8 18" id="KW-0297">G-protein coupled receptor</keyword>
<evidence type="ECO:0000256" key="14">
    <source>
        <dbReference type="ARBA" id="ARBA00023172"/>
    </source>
</evidence>
<feature type="region of interest" description="Disordered" evidence="19">
    <location>
        <begin position="439"/>
        <end position="496"/>
    </location>
</feature>
<feature type="transmembrane region" description="Helical" evidence="20">
    <location>
        <begin position="1821"/>
        <end position="1847"/>
    </location>
</feature>
<dbReference type="GO" id="GO:0016020">
    <property type="term" value="C:membrane"/>
    <property type="evidence" value="ECO:0007669"/>
    <property type="project" value="UniProtKB-SubCell"/>
</dbReference>
<dbReference type="Proteomes" id="UP000095280">
    <property type="component" value="Unplaced"/>
</dbReference>
<evidence type="ECO:0000256" key="12">
    <source>
        <dbReference type="ARBA" id="ARBA00023157"/>
    </source>
</evidence>
<dbReference type="SUPFAM" id="SSF81321">
    <property type="entry name" value="Family A G protein-coupled receptor-like"/>
    <property type="match status" value="1"/>
</dbReference>
<dbReference type="PROSITE" id="PS01180">
    <property type="entry name" value="CUB"/>
    <property type="match status" value="1"/>
</dbReference>
<organism evidence="25 26">
    <name type="scientific">Macrostomum lignano</name>
    <dbReference type="NCBI Taxonomy" id="282301"/>
    <lineage>
        <taxon>Eukaryota</taxon>
        <taxon>Metazoa</taxon>
        <taxon>Spiralia</taxon>
        <taxon>Lophotrochozoa</taxon>
        <taxon>Platyhelminthes</taxon>
        <taxon>Rhabditophora</taxon>
        <taxon>Macrostomorpha</taxon>
        <taxon>Macrostomida</taxon>
        <taxon>Macrostomidae</taxon>
        <taxon>Macrostomum</taxon>
    </lineage>
</organism>
<dbReference type="SUPFAM" id="SSF47823">
    <property type="entry name" value="lambda integrase-like, N-terminal domain"/>
    <property type="match status" value="1"/>
</dbReference>
<dbReference type="PANTHER" id="PTHR24240">
    <property type="entry name" value="OPSIN"/>
    <property type="match status" value="1"/>
</dbReference>
<feature type="compositionally biased region" description="Basic and acidic residues" evidence="19">
    <location>
        <begin position="1425"/>
        <end position="1434"/>
    </location>
</feature>
<evidence type="ECO:0000256" key="8">
    <source>
        <dbReference type="ARBA" id="ARBA00023040"/>
    </source>
</evidence>
<proteinExistence type="inferred from homology"/>
<dbReference type="SUPFAM" id="SSF56349">
    <property type="entry name" value="DNA breaking-rejoining enzymes"/>
    <property type="match status" value="1"/>
</dbReference>
<dbReference type="PROSITE" id="PS51898">
    <property type="entry name" value="TYR_RECOMBINASE"/>
    <property type="match status" value="1"/>
</dbReference>
<dbReference type="PROSITE" id="PS00238">
    <property type="entry name" value="OPSIN"/>
    <property type="match status" value="1"/>
</dbReference>
<evidence type="ECO:0000313" key="26">
    <source>
        <dbReference type="WBParaSite" id="maker-uti_cns_0010530-snap-gene-0.4-mRNA-1"/>
    </source>
</evidence>
<keyword evidence="2" id="KW-0600">Photoreceptor protein</keyword>
<dbReference type="GO" id="GO:0006310">
    <property type="term" value="P:DNA recombination"/>
    <property type="evidence" value="ECO:0007669"/>
    <property type="project" value="UniProtKB-KW"/>
</dbReference>
<dbReference type="Gene3D" id="1.20.1070.10">
    <property type="entry name" value="Rhodopsin 7-helix transmembrane proteins"/>
    <property type="match status" value="1"/>
</dbReference>
<dbReference type="GO" id="GO:0004930">
    <property type="term" value="F:G protein-coupled receptor activity"/>
    <property type="evidence" value="ECO:0007669"/>
    <property type="project" value="UniProtKB-KW"/>
</dbReference>
<comment type="similarity">
    <text evidence="18">Belongs to the G-protein coupled receptor 1 family.</text>
</comment>
<evidence type="ECO:0000256" key="1">
    <source>
        <dbReference type="ARBA" id="ARBA00004141"/>
    </source>
</evidence>
<dbReference type="Pfam" id="PF00001">
    <property type="entry name" value="7tm_1"/>
    <property type="match status" value="1"/>
</dbReference>
<evidence type="ECO:0000256" key="16">
    <source>
        <dbReference type="ARBA" id="ARBA00023288"/>
    </source>
</evidence>
<evidence type="ECO:0000313" key="25">
    <source>
        <dbReference type="Proteomes" id="UP000095280"/>
    </source>
</evidence>
<dbReference type="Gene3D" id="1.10.443.10">
    <property type="entry name" value="Intergrase catalytic core"/>
    <property type="match status" value="1"/>
</dbReference>
<feature type="compositionally biased region" description="Pro residues" evidence="19">
    <location>
        <begin position="464"/>
        <end position="475"/>
    </location>
</feature>
<keyword evidence="12" id="KW-1015">Disulfide bond</keyword>
<evidence type="ECO:0000259" key="24">
    <source>
        <dbReference type="PROSITE" id="PS51898"/>
    </source>
</evidence>
<dbReference type="InterPro" id="IPR043502">
    <property type="entry name" value="DNA/RNA_pol_sf"/>
</dbReference>
<dbReference type="FunFam" id="1.20.1070.10:FF:000044">
    <property type="entry name" value="Opsin, ultraviolet-sensitive"/>
    <property type="match status" value="1"/>
</dbReference>
<keyword evidence="13 18" id="KW-0675">Receptor</keyword>
<dbReference type="Gene3D" id="3.30.70.270">
    <property type="match status" value="1"/>
</dbReference>
<evidence type="ECO:0000256" key="20">
    <source>
        <dbReference type="SAM" id="Phobius"/>
    </source>
</evidence>
<evidence type="ECO:0000259" key="21">
    <source>
        <dbReference type="PROSITE" id="PS01180"/>
    </source>
</evidence>
<keyword evidence="7" id="KW-0157">Chromophore</keyword>
<feature type="region of interest" description="Disordered" evidence="19">
    <location>
        <begin position="336"/>
        <end position="355"/>
    </location>
</feature>
<dbReference type="PRINTS" id="PR00237">
    <property type="entry name" value="GPCRRHODOPSN"/>
</dbReference>
<dbReference type="InterPro" id="IPR000477">
    <property type="entry name" value="RT_dom"/>
</dbReference>
<dbReference type="InterPro" id="IPR010998">
    <property type="entry name" value="Integrase_recombinase_N"/>
</dbReference>
<dbReference type="SUPFAM" id="SSF56672">
    <property type="entry name" value="DNA/RNA polymerases"/>
    <property type="match status" value="1"/>
</dbReference>
<evidence type="ECO:0000256" key="3">
    <source>
        <dbReference type="ARBA" id="ARBA00022606"/>
    </source>
</evidence>
<dbReference type="InterPro" id="IPR027430">
    <property type="entry name" value="Retinal_BS"/>
</dbReference>
<evidence type="ECO:0000256" key="15">
    <source>
        <dbReference type="ARBA" id="ARBA00023224"/>
    </source>
</evidence>
<dbReference type="Pfam" id="PF00078">
    <property type="entry name" value="RVT_1"/>
    <property type="match status" value="1"/>
</dbReference>
<evidence type="ECO:0000256" key="4">
    <source>
        <dbReference type="ARBA" id="ARBA00022692"/>
    </source>
</evidence>
<dbReference type="InterPro" id="IPR013762">
    <property type="entry name" value="Integrase-like_cat_sf"/>
</dbReference>
<feature type="region of interest" description="Disordered" evidence="19">
    <location>
        <begin position="264"/>
        <end position="311"/>
    </location>
</feature>
<comment type="subcellular location">
    <subcellularLocation>
        <location evidence="1">Membrane</location>
        <topology evidence="1">Multi-pass membrane protein</topology>
    </subcellularLocation>
</comment>
<keyword evidence="5" id="KW-0681">Retinal protein</keyword>
<keyword evidence="11" id="KW-0564">Palmitate</keyword>
<dbReference type="GO" id="GO:0015074">
    <property type="term" value="P:DNA integration"/>
    <property type="evidence" value="ECO:0007669"/>
    <property type="project" value="InterPro"/>
</dbReference>
<dbReference type="GO" id="GO:0009881">
    <property type="term" value="F:photoreceptor activity"/>
    <property type="evidence" value="ECO:0007669"/>
    <property type="project" value="UniProtKB-KW"/>
</dbReference>
<feature type="domain" description="Tyr recombinase" evidence="24">
    <location>
        <begin position="1107"/>
        <end position="1319"/>
    </location>
</feature>
<evidence type="ECO:0000256" key="18">
    <source>
        <dbReference type="RuleBase" id="RU000688"/>
    </source>
</evidence>
<evidence type="ECO:0000256" key="9">
    <source>
        <dbReference type="ARBA" id="ARBA00023125"/>
    </source>
</evidence>
<dbReference type="Gene3D" id="1.10.150.130">
    <property type="match status" value="1"/>
</dbReference>
<dbReference type="InterPro" id="IPR035914">
    <property type="entry name" value="Sperma_CUB_dom_sf"/>
</dbReference>
<dbReference type="SMART" id="SM00042">
    <property type="entry name" value="CUB"/>
    <property type="match status" value="1"/>
</dbReference>
<dbReference type="InterPro" id="IPR000859">
    <property type="entry name" value="CUB_dom"/>
</dbReference>
<feature type="region of interest" description="Disordered" evidence="19">
    <location>
        <begin position="1417"/>
        <end position="1454"/>
    </location>
</feature>
<keyword evidence="3" id="KW-0716">Sensory transduction</keyword>
<keyword evidence="4 18" id="KW-0812">Transmembrane</keyword>
<keyword evidence="6 20" id="KW-1133">Transmembrane helix</keyword>
<keyword evidence="16" id="KW-0449">Lipoprotein</keyword>
<dbReference type="InterPro" id="IPR002104">
    <property type="entry name" value="Integrase_catalytic"/>
</dbReference>
<dbReference type="Gene3D" id="2.60.120.290">
    <property type="entry name" value="Spermadhesin, CUB domain"/>
    <property type="match status" value="1"/>
</dbReference>
<comment type="caution">
    <text evidence="17">Lacks conserved residue(s) required for the propagation of feature annotation.</text>
</comment>
<dbReference type="Gene3D" id="3.10.10.10">
    <property type="entry name" value="HIV Type 1 Reverse Transcriptase, subunit A, domain 1"/>
    <property type="match status" value="1"/>
</dbReference>
<dbReference type="CDD" id="cd09275">
    <property type="entry name" value="RNase_HI_RT_DIRS1"/>
    <property type="match status" value="1"/>
</dbReference>
<name>A0A1I8I7K6_9PLAT</name>
<keyword evidence="14" id="KW-0233">DNA recombination</keyword>
<feature type="transmembrane region" description="Helical" evidence="20">
    <location>
        <begin position="1867"/>
        <end position="1890"/>
    </location>
</feature>
<evidence type="ECO:0000256" key="10">
    <source>
        <dbReference type="ARBA" id="ARBA00023136"/>
    </source>
</evidence>
<evidence type="ECO:0000259" key="23">
    <source>
        <dbReference type="PROSITE" id="PS50878"/>
    </source>
</evidence>
<feature type="compositionally biased region" description="Basic and acidic residues" evidence="19">
    <location>
        <begin position="2052"/>
        <end position="2062"/>
    </location>
</feature>